<accession>A0A3M7SN50</accession>
<evidence type="ECO:0000256" key="2">
    <source>
        <dbReference type="ARBA" id="ARBA00005787"/>
    </source>
</evidence>
<dbReference type="Pfam" id="PF25807">
    <property type="entry name" value="Clarin-2"/>
    <property type="match status" value="1"/>
</dbReference>
<feature type="transmembrane region" description="Helical" evidence="6">
    <location>
        <begin position="114"/>
        <end position="142"/>
    </location>
</feature>
<evidence type="ECO:0000256" key="6">
    <source>
        <dbReference type="SAM" id="Phobius"/>
    </source>
</evidence>
<comment type="caution">
    <text evidence="7">The sequence shown here is derived from an EMBL/GenBank/DDBJ whole genome shotgun (WGS) entry which is preliminary data.</text>
</comment>
<evidence type="ECO:0000256" key="5">
    <source>
        <dbReference type="ARBA" id="ARBA00023136"/>
    </source>
</evidence>
<keyword evidence="5 6" id="KW-0472">Membrane</keyword>
<dbReference type="AlphaFoldDB" id="A0A3M7SN50"/>
<evidence type="ECO:0000313" key="7">
    <source>
        <dbReference type="EMBL" id="RNA37271.1"/>
    </source>
</evidence>
<sequence>MTTENWVTVKPYRSFQTTDPKILKQQIIQSFNNSFQNSTFNNDFDFSFIDDVIEEEQIIDLISKIDCKRFQGFIRLGLFKGTWLLNYGFGCKYRLNRASIIDVLSKDKIFDQTLWLCTILCCSLSLFAILLSAIFSLLNAFLSPSNPIHGPLSMYLWNSLSAVFHALAILIFTAEFYFYINKNVLNQEQMHSGWISTDCGKLGWSFFILFISFFLIITNIIIIYAHSKVNQSFLNFRNIKNFYEKNETLIDDVTEAKNHNLSIDEPIRPENESSSDLNVTSRRLKRIIDFIY</sequence>
<dbReference type="OrthoDB" id="10012538at2759"/>
<dbReference type="GO" id="GO:0007605">
    <property type="term" value="P:sensory perception of sound"/>
    <property type="evidence" value="ECO:0007669"/>
    <property type="project" value="UniProtKB-ARBA"/>
</dbReference>
<gene>
    <name evidence="7" type="ORF">BpHYR1_011203</name>
</gene>
<evidence type="ECO:0000256" key="4">
    <source>
        <dbReference type="ARBA" id="ARBA00022989"/>
    </source>
</evidence>
<reference evidence="7 8" key="1">
    <citation type="journal article" date="2018" name="Sci. Rep.">
        <title>Genomic signatures of local adaptation to the degree of environmental predictability in rotifers.</title>
        <authorList>
            <person name="Franch-Gras L."/>
            <person name="Hahn C."/>
            <person name="Garcia-Roger E.M."/>
            <person name="Carmona M.J."/>
            <person name="Serra M."/>
            <person name="Gomez A."/>
        </authorList>
    </citation>
    <scope>NUCLEOTIDE SEQUENCE [LARGE SCALE GENOMIC DNA]</scope>
    <source>
        <strain evidence="7">HYR1</strain>
    </source>
</reference>
<keyword evidence="8" id="KW-1185">Reference proteome</keyword>
<name>A0A3M7SN50_BRAPC</name>
<evidence type="ECO:0000256" key="3">
    <source>
        <dbReference type="ARBA" id="ARBA00022692"/>
    </source>
</evidence>
<comment type="subcellular location">
    <subcellularLocation>
        <location evidence="1">Membrane</location>
        <topology evidence="1">Multi-pass membrane protein</topology>
    </subcellularLocation>
</comment>
<proteinExistence type="inferred from homology"/>
<dbReference type="Proteomes" id="UP000276133">
    <property type="component" value="Unassembled WGS sequence"/>
</dbReference>
<evidence type="ECO:0000256" key="1">
    <source>
        <dbReference type="ARBA" id="ARBA00004141"/>
    </source>
</evidence>
<keyword evidence="3 6" id="KW-0812">Transmembrane</keyword>
<organism evidence="7 8">
    <name type="scientific">Brachionus plicatilis</name>
    <name type="common">Marine rotifer</name>
    <name type="synonym">Brachionus muelleri</name>
    <dbReference type="NCBI Taxonomy" id="10195"/>
    <lineage>
        <taxon>Eukaryota</taxon>
        <taxon>Metazoa</taxon>
        <taxon>Spiralia</taxon>
        <taxon>Gnathifera</taxon>
        <taxon>Rotifera</taxon>
        <taxon>Eurotatoria</taxon>
        <taxon>Monogononta</taxon>
        <taxon>Pseudotrocha</taxon>
        <taxon>Ploima</taxon>
        <taxon>Brachionidae</taxon>
        <taxon>Brachionus</taxon>
    </lineage>
</organism>
<dbReference type="EMBL" id="REGN01001064">
    <property type="protein sequence ID" value="RNA37271.1"/>
    <property type="molecule type" value="Genomic_DNA"/>
</dbReference>
<protein>
    <submittedName>
        <fullName evidence="7">Clarin</fullName>
    </submittedName>
</protein>
<keyword evidence="4 6" id="KW-1133">Transmembrane helix</keyword>
<dbReference type="InterPro" id="IPR026748">
    <property type="entry name" value="Clarin"/>
</dbReference>
<feature type="transmembrane region" description="Helical" evidence="6">
    <location>
        <begin position="162"/>
        <end position="181"/>
    </location>
</feature>
<comment type="similarity">
    <text evidence="2">Belongs to the clarin family.</text>
</comment>
<dbReference type="PANTHER" id="PTHR31548:SF1">
    <property type="entry name" value="LD47387P"/>
    <property type="match status" value="1"/>
</dbReference>
<feature type="transmembrane region" description="Helical" evidence="6">
    <location>
        <begin position="202"/>
        <end position="225"/>
    </location>
</feature>
<dbReference type="GO" id="GO:0016020">
    <property type="term" value="C:membrane"/>
    <property type="evidence" value="ECO:0007669"/>
    <property type="project" value="UniProtKB-SubCell"/>
</dbReference>
<evidence type="ECO:0000313" key="8">
    <source>
        <dbReference type="Proteomes" id="UP000276133"/>
    </source>
</evidence>
<dbReference type="PANTHER" id="PTHR31548">
    <property type="entry name" value="CLARIN"/>
    <property type="match status" value="1"/>
</dbReference>
<dbReference type="STRING" id="10195.A0A3M7SN50"/>